<dbReference type="AlphaFoldDB" id="A0A8C9WAP7"/>
<keyword evidence="8" id="KW-0809">Transit peptide</keyword>
<dbReference type="NCBIfam" id="TIGR00640">
    <property type="entry name" value="acid_CoA_mut_C"/>
    <property type="match status" value="1"/>
</dbReference>
<evidence type="ECO:0000256" key="5">
    <source>
        <dbReference type="ARBA" id="ARBA00014305"/>
    </source>
</evidence>
<dbReference type="InterPro" id="IPR006158">
    <property type="entry name" value="Cobalamin-bd"/>
</dbReference>
<keyword evidence="11" id="KW-0170">Cobalt</keyword>
<dbReference type="NCBIfam" id="NF006944">
    <property type="entry name" value="PRK09426.1"/>
    <property type="match status" value="1"/>
</dbReference>
<keyword evidence="7" id="KW-0479">Metal-binding</keyword>
<reference evidence="17" key="3">
    <citation type="submission" date="2025-09" db="UniProtKB">
        <authorList>
            <consortium name="Ensembl"/>
        </authorList>
    </citation>
    <scope>IDENTIFICATION</scope>
</reference>
<comment type="subunit">
    <text evidence="15">Homodimer. Interacts (the apoenzyme form) with MMAA; the interaction is GTP dependent.</text>
</comment>
<evidence type="ECO:0000256" key="11">
    <source>
        <dbReference type="ARBA" id="ARBA00023285"/>
    </source>
</evidence>
<dbReference type="CDD" id="cd02071">
    <property type="entry name" value="MM_CoA_mut_B12_BD"/>
    <property type="match status" value="1"/>
</dbReference>
<evidence type="ECO:0000256" key="3">
    <source>
        <dbReference type="ARBA" id="ARBA00008465"/>
    </source>
</evidence>
<evidence type="ECO:0000256" key="2">
    <source>
        <dbReference type="ARBA" id="ARBA00004305"/>
    </source>
</evidence>
<dbReference type="InterPro" id="IPR006159">
    <property type="entry name" value="Acid_CoA_mut_C"/>
</dbReference>
<dbReference type="Ensembl" id="ENSSFOT00015073797.1">
    <property type="protein sequence ID" value="ENSSFOP00015071668.1"/>
    <property type="gene ID" value="ENSSFOG00015008972.2"/>
</dbReference>
<evidence type="ECO:0000256" key="6">
    <source>
        <dbReference type="ARBA" id="ARBA00022628"/>
    </source>
</evidence>
<dbReference type="InterPro" id="IPR058549">
    <property type="entry name" value="MeMalonylCoA_mutase_a/b_site"/>
</dbReference>
<dbReference type="CDD" id="cd03679">
    <property type="entry name" value="MM_CoA_mutase_alpha_like"/>
    <property type="match status" value="1"/>
</dbReference>
<organism evidence="17 18">
    <name type="scientific">Scleropages formosus</name>
    <name type="common">Asian bonytongue</name>
    <name type="synonym">Osteoglossum formosum</name>
    <dbReference type="NCBI Taxonomy" id="113540"/>
    <lineage>
        <taxon>Eukaryota</taxon>
        <taxon>Metazoa</taxon>
        <taxon>Chordata</taxon>
        <taxon>Craniata</taxon>
        <taxon>Vertebrata</taxon>
        <taxon>Euteleostomi</taxon>
        <taxon>Actinopterygii</taxon>
        <taxon>Neopterygii</taxon>
        <taxon>Teleostei</taxon>
        <taxon>Osteoglossocephala</taxon>
        <taxon>Osteoglossomorpha</taxon>
        <taxon>Osteoglossiformes</taxon>
        <taxon>Osteoglossidae</taxon>
        <taxon>Scleropages</taxon>
    </lineage>
</organism>
<dbReference type="FunFam" id="3.20.20.240:FF:000002">
    <property type="entry name" value="Methylmalonyl-CoA mutase, mitochondrial"/>
    <property type="match status" value="1"/>
</dbReference>
<dbReference type="Pfam" id="PF02310">
    <property type="entry name" value="B12-binding"/>
    <property type="match status" value="1"/>
</dbReference>
<feature type="domain" description="B12-binding" evidence="16">
    <location>
        <begin position="616"/>
        <end position="748"/>
    </location>
</feature>
<comment type="cofactor">
    <cofactor evidence="1">
        <name>adenosylcob(III)alamin</name>
        <dbReference type="ChEBI" id="CHEBI:18408"/>
    </cofactor>
</comment>
<evidence type="ECO:0000313" key="17">
    <source>
        <dbReference type="Ensembl" id="ENSSFOP00015071668.1"/>
    </source>
</evidence>
<dbReference type="Proteomes" id="UP000694397">
    <property type="component" value="Chromosome 1"/>
</dbReference>
<dbReference type="Gene3D" id="3.20.20.240">
    <property type="entry name" value="Methylmalonyl-CoA mutase"/>
    <property type="match status" value="1"/>
</dbReference>
<dbReference type="GO" id="GO:0005759">
    <property type="term" value="C:mitochondrial matrix"/>
    <property type="evidence" value="ECO:0007669"/>
    <property type="project" value="UniProtKB-SubCell"/>
</dbReference>
<protein>
    <recommendedName>
        <fullName evidence="5">Methylmalonyl-CoA mutase, mitochondrial</fullName>
        <ecNumber evidence="4">5.4.99.2</ecNumber>
    </recommendedName>
    <alternativeName>
        <fullName evidence="14">Methylmalonyl-CoA isomerase</fullName>
    </alternativeName>
</protein>
<dbReference type="EC" id="5.4.99.2" evidence="4"/>
<evidence type="ECO:0000256" key="9">
    <source>
        <dbReference type="ARBA" id="ARBA00023128"/>
    </source>
</evidence>
<evidence type="ECO:0000256" key="1">
    <source>
        <dbReference type="ARBA" id="ARBA00001922"/>
    </source>
</evidence>
<evidence type="ECO:0000256" key="7">
    <source>
        <dbReference type="ARBA" id="ARBA00022723"/>
    </source>
</evidence>
<dbReference type="PROSITE" id="PS00544">
    <property type="entry name" value="METMALONYL_COA_MUTASE"/>
    <property type="match status" value="1"/>
</dbReference>
<dbReference type="SUPFAM" id="SSF52242">
    <property type="entry name" value="Cobalamin (vitamin B12)-binding domain"/>
    <property type="match status" value="1"/>
</dbReference>
<dbReference type="NCBIfam" id="TIGR00641">
    <property type="entry name" value="acid_CoA_mut_N"/>
    <property type="match status" value="1"/>
</dbReference>
<dbReference type="Pfam" id="PF01642">
    <property type="entry name" value="MM_CoA_mutase"/>
    <property type="match status" value="1"/>
</dbReference>
<keyword evidence="18" id="KW-1185">Reference proteome</keyword>
<gene>
    <name evidence="17" type="primary">MMUT</name>
    <name evidence="17" type="synonym">mmut</name>
</gene>
<dbReference type="InterPro" id="IPR006099">
    <property type="entry name" value="MeMalonylCoA_mutase_a/b_cat"/>
</dbReference>
<dbReference type="PANTHER" id="PTHR48101:SF4">
    <property type="entry name" value="METHYLMALONYL-COA MUTASE, MITOCHONDRIAL"/>
    <property type="match status" value="1"/>
</dbReference>
<dbReference type="PROSITE" id="PS51332">
    <property type="entry name" value="B12_BINDING"/>
    <property type="match status" value="1"/>
</dbReference>
<dbReference type="GO" id="GO:0031419">
    <property type="term" value="F:cobalamin binding"/>
    <property type="evidence" value="ECO:0007669"/>
    <property type="project" value="UniProtKB-KW"/>
</dbReference>
<dbReference type="GO" id="GO:0006790">
    <property type="term" value="P:sulfur compound metabolic process"/>
    <property type="evidence" value="ECO:0007669"/>
    <property type="project" value="UniProtKB-ARBA"/>
</dbReference>
<name>A0A8C9WAP7_SCLFO</name>
<dbReference type="InterPro" id="IPR016176">
    <property type="entry name" value="Cbl-dep_enz_cat"/>
</dbReference>
<comment type="catalytic activity">
    <reaction evidence="12">
        <text>(R)-methylmalonyl-CoA = succinyl-CoA</text>
        <dbReference type="Rhea" id="RHEA:22888"/>
        <dbReference type="ChEBI" id="CHEBI:57292"/>
        <dbReference type="ChEBI" id="CHEBI:57326"/>
        <dbReference type="EC" id="5.4.99.2"/>
    </reaction>
    <physiologicalReaction direction="left-to-right" evidence="12">
        <dbReference type="Rhea" id="RHEA:22889"/>
    </physiologicalReaction>
</comment>
<proteinExistence type="inferred from homology"/>
<evidence type="ECO:0000256" key="8">
    <source>
        <dbReference type="ARBA" id="ARBA00022946"/>
    </source>
</evidence>
<evidence type="ECO:0000256" key="12">
    <source>
        <dbReference type="ARBA" id="ARBA00023703"/>
    </source>
</evidence>
<keyword evidence="10" id="KW-0413">Isomerase</keyword>
<dbReference type="GeneTree" id="ENSGT00390000011892"/>
<comment type="function">
    <text evidence="13">Catalyzes the reversible isomerization of methylmalonyl-CoA (MMCoA) (generated from branched-chain amino acid metabolism and degradation of dietary odd chain fatty acids and cholesterol) to succinyl-CoA (3-carboxypropionyl-CoA), a key intermediate of the tricarboxylic acid cycle.</text>
</comment>
<evidence type="ECO:0000256" key="14">
    <source>
        <dbReference type="ARBA" id="ARBA00033108"/>
    </source>
</evidence>
<dbReference type="GO" id="GO:0004494">
    <property type="term" value="F:methylmalonyl-CoA mutase activity"/>
    <property type="evidence" value="ECO:0007669"/>
    <property type="project" value="UniProtKB-EC"/>
</dbReference>
<dbReference type="FunFam" id="3.40.50.280:FF:000002">
    <property type="entry name" value="Methylmalonyl-CoA mutase, mitochondrial"/>
    <property type="match status" value="1"/>
</dbReference>
<dbReference type="GO" id="GO:0046872">
    <property type="term" value="F:metal ion binding"/>
    <property type="evidence" value="ECO:0007669"/>
    <property type="project" value="UniProtKB-KW"/>
</dbReference>
<comment type="subcellular location">
    <subcellularLocation>
        <location evidence="2">Mitochondrion matrix</location>
    </subcellularLocation>
</comment>
<sequence length="752" mass="82816">LLATDAEAVPNIPSFISSVRGQSSKGSLSTAAALQQQDVRLHDKWAALAQKQLKGKNPQELIWRTPEGISIKPVYTRDDSGEVADELPGVFPFTRGPYPTMYTYRPWTIRQYAGFSTVEESNKFYKDNIKAGQQGLSVAFDLPTHRGYDSDNPRVHGDVGMAGVAIDTVEDTKMLFDGIPLEKMSVSMTMNGAVIPILAMFIVTGEEQGVPPEKLTGTIQNDILKEFMVRNTYIFPPDPSMHVIADIFAYTSKHMPKFNSISISGYHLQEAGADAILELAYTIANGLEYCRTGVKAGLSIDEFAPRLSFFWGIGMNFYMEIAKMRAGRRLWANLIKEKFQPKNSKSLLLRAHCQTSGWSLTEQDPYNNVIRTVIEAMAAVFGGTQSLHSNSFDEALGLPTVKSARIARNTQIIIQEESGIPKVADPWGGSYMMESLTTEVYNSALKFINEIEEMGGMARAVAEGIPKLRIEECAARRQARIDSGSEVIVGVNKYRLEKEESVEVLAIDNTSVRNKQIEKLKKVRESRDNEAVKRCLGAIEECARTGSGNLLALAVDAARARCSVGEITDAMKSVFGEHKASTRMVSGAYRSEFGEHQEIATVHNRVLHFKKHEGRNPRLLVAKMGQDGHDRGAKVIATGFADLGFDVDIGPLFQTPLEVAQQAVDADVHCVGISTLAAGHKTLVPELIQELKNLNRPDILVICGGVIPPQDYEFLYEKGVCSIFGPGTRIPQAAIEVIDSIEKSLEKNRHAM</sequence>
<evidence type="ECO:0000313" key="18">
    <source>
        <dbReference type="Proteomes" id="UP000694397"/>
    </source>
</evidence>
<dbReference type="InterPro" id="IPR036724">
    <property type="entry name" value="Cobalamin-bd_sf"/>
</dbReference>
<dbReference type="InterPro" id="IPR006098">
    <property type="entry name" value="MMCoA_mutase_a_cat"/>
</dbReference>
<comment type="similarity">
    <text evidence="3">Belongs to the methylmalonyl-CoA mutase family.</text>
</comment>
<accession>A0A8C9WAP7</accession>
<evidence type="ECO:0000256" key="13">
    <source>
        <dbReference type="ARBA" id="ARBA00023743"/>
    </source>
</evidence>
<evidence type="ECO:0000256" key="10">
    <source>
        <dbReference type="ARBA" id="ARBA00023235"/>
    </source>
</evidence>
<dbReference type="SUPFAM" id="SSF51703">
    <property type="entry name" value="Cobalamin (vitamin B12)-dependent enzymes"/>
    <property type="match status" value="1"/>
</dbReference>
<evidence type="ECO:0000259" key="16">
    <source>
        <dbReference type="PROSITE" id="PS51332"/>
    </source>
</evidence>
<evidence type="ECO:0000256" key="15">
    <source>
        <dbReference type="ARBA" id="ARBA00046548"/>
    </source>
</evidence>
<keyword evidence="9" id="KW-0496">Mitochondrion</keyword>
<evidence type="ECO:0000256" key="4">
    <source>
        <dbReference type="ARBA" id="ARBA00012398"/>
    </source>
</evidence>
<reference evidence="17" key="2">
    <citation type="submission" date="2025-08" db="UniProtKB">
        <authorList>
            <consortium name="Ensembl"/>
        </authorList>
    </citation>
    <scope>IDENTIFICATION</scope>
</reference>
<dbReference type="GO" id="GO:0019678">
    <property type="term" value="P:propionate metabolic process, methylmalonyl pathway"/>
    <property type="evidence" value="ECO:0007669"/>
    <property type="project" value="TreeGrafter"/>
</dbReference>
<reference evidence="17 18" key="1">
    <citation type="submission" date="2019-04" db="EMBL/GenBank/DDBJ databases">
        <authorList>
            <consortium name="Wellcome Sanger Institute Data Sharing"/>
        </authorList>
    </citation>
    <scope>NUCLEOTIDE SEQUENCE [LARGE SCALE GENOMIC DNA]</scope>
</reference>
<dbReference type="PANTHER" id="PTHR48101">
    <property type="entry name" value="METHYLMALONYL-COA MUTASE, MITOCHONDRIAL-RELATED"/>
    <property type="match status" value="1"/>
</dbReference>
<dbReference type="Gene3D" id="3.40.50.280">
    <property type="entry name" value="Cobalamin-binding domain"/>
    <property type="match status" value="1"/>
</dbReference>
<keyword evidence="6" id="KW-0846">Cobalamin</keyword>